<dbReference type="PANTHER" id="PTHR37305">
    <property type="entry name" value="INTEGRAL MEMBRANE PROTEIN-RELATED"/>
    <property type="match status" value="1"/>
</dbReference>
<dbReference type="GO" id="GO:0140359">
    <property type="term" value="F:ABC-type transporter activity"/>
    <property type="evidence" value="ECO:0007669"/>
    <property type="project" value="InterPro"/>
</dbReference>
<organism evidence="2 3">
    <name type="scientific">Eubacterium ruminantium</name>
    <dbReference type="NCBI Taxonomy" id="42322"/>
    <lineage>
        <taxon>Bacteria</taxon>
        <taxon>Bacillati</taxon>
        <taxon>Bacillota</taxon>
        <taxon>Clostridia</taxon>
        <taxon>Eubacteriales</taxon>
        <taxon>Eubacteriaceae</taxon>
        <taxon>Eubacterium</taxon>
    </lineage>
</organism>
<dbReference type="AlphaFoldDB" id="A0A1T4KI97"/>
<sequence>MRSLNAVIGKEFKEQYRSGKIYILLGVFALIGIMNPFITKLTPVILEKLSGELADQGFVVGKISANALNSWEQFYKNIPLGLISFILMMGSILTKELESGTIILTLTKGLKRSKVIISKYFMMIVLWSVYYWMCFGITYGYNEFYWDNSIANNIEMAAFFWWLFGILMISALIFVSSMSGSGGIVLAGTGLFYIIMVLAGMFPKIRKYICLRLTDGVEILKGTVSVEDYLIPAVIAGAVSLFMLILSICIFNKRRI</sequence>
<feature type="transmembrane region" description="Helical" evidence="1">
    <location>
        <begin position="183"/>
        <end position="202"/>
    </location>
</feature>
<proteinExistence type="predicted"/>
<feature type="transmembrane region" description="Helical" evidence="1">
    <location>
        <begin position="159"/>
        <end position="176"/>
    </location>
</feature>
<keyword evidence="1" id="KW-1133">Transmembrane helix</keyword>
<keyword evidence="1" id="KW-0472">Membrane</keyword>
<dbReference type="RefSeq" id="WP_159444051.1">
    <property type="nucleotide sequence ID" value="NZ_FMTO01000003.1"/>
</dbReference>
<feature type="transmembrane region" description="Helical" evidence="1">
    <location>
        <begin position="115"/>
        <end position="139"/>
    </location>
</feature>
<accession>A0A1T4KI97</accession>
<keyword evidence="1" id="KW-0812">Transmembrane</keyword>
<name>A0A1T4KI97_9FIRM</name>
<dbReference type="EMBL" id="FUXA01000004">
    <property type="protein sequence ID" value="SJZ42168.1"/>
    <property type="molecule type" value="Genomic_DNA"/>
</dbReference>
<dbReference type="Pfam" id="PF12679">
    <property type="entry name" value="ABC2_membrane_2"/>
    <property type="match status" value="1"/>
</dbReference>
<feature type="transmembrane region" description="Helical" evidence="1">
    <location>
        <begin position="229"/>
        <end position="251"/>
    </location>
</feature>
<feature type="transmembrane region" description="Helical" evidence="1">
    <location>
        <begin position="21"/>
        <end position="38"/>
    </location>
</feature>
<feature type="transmembrane region" description="Helical" evidence="1">
    <location>
        <begin position="74"/>
        <end position="94"/>
    </location>
</feature>
<evidence type="ECO:0000313" key="3">
    <source>
        <dbReference type="Proteomes" id="UP000189857"/>
    </source>
</evidence>
<protein>
    <submittedName>
        <fullName evidence="2">ABC-2 type transport system permease protein</fullName>
    </submittedName>
</protein>
<evidence type="ECO:0000256" key="1">
    <source>
        <dbReference type="SAM" id="Phobius"/>
    </source>
</evidence>
<reference evidence="2 3" key="1">
    <citation type="submission" date="2017-02" db="EMBL/GenBank/DDBJ databases">
        <authorList>
            <person name="Peterson S.W."/>
        </authorList>
    </citation>
    <scope>NUCLEOTIDE SEQUENCE [LARGE SCALE GENOMIC DNA]</scope>
    <source>
        <strain evidence="2 3">ATCC 17233</strain>
    </source>
</reference>
<dbReference type="GO" id="GO:0005886">
    <property type="term" value="C:plasma membrane"/>
    <property type="evidence" value="ECO:0007669"/>
    <property type="project" value="UniProtKB-SubCell"/>
</dbReference>
<dbReference type="Proteomes" id="UP000189857">
    <property type="component" value="Unassembled WGS sequence"/>
</dbReference>
<keyword evidence="3" id="KW-1185">Reference proteome</keyword>
<dbReference type="PANTHER" id="PTHR37305:SF1">
    <property type="entry name" value="MEMBRANE PROTEIN"/>
    <property type="match status" value="1"/>
</dbReference>
<evidence type="ECO:0000313" key="2">
    <source>
        <dbReference type="EMBL" id="SJZ42168.1"/>
    </source>
</evidence>
<gene>
    <name evidence="2" type="ORF">SAMN02745110_00396</name>
</gene>